<evidence type="ECO:0000313" key="1">
    <source>
        <dbReference type="EMBL" id="WGI36263.1"/>
    </source>
</evidence>
<keyword evidence="2" id="KW-1185">Reference proteome</keyword>
<dbReference type="Proteomes" id="UP001179842">
    <property type="component" value="Chromosome"/>
</dbReference>
<accession>A0ABY8LSM5</accession>
<reference evidence="1" key="1">
    <citation type="submission" date="2023-04" db="EMBL/GenBank/DDBJ databases">
        <title>Completed genome of Mycoplasma lagogenitalium type strain 12MS.</title>
        <authorList>
            <person name="Spergser J."/>
        </authorList>
    </citation>
    <scope>NUCLEOTIDE SEQUENCE</scope>
    <source>
        <strain evidence="1">12MS</strain>
    </source>
</reference>
<proteinExistence type="predicted"/>
<dbReference type="EMBL" id="CP122979">
    <property type="protein sequence ID" value="WGI36263.1"/>
    <property type="molecule type" value="Genomic_DNA"/>
</dbReference>
<protein>
    <submittedName>
        <fullName evidence="1">Uncharacterized protein</fullName>
    </submittedName>
</protein>
<dbReference type="NCBIfam" id="NF045891">
    <property type="entry name" value="ICE_Mbov_0400"/>
    <property type="match status" value="1"/>
</dbReference>
<evidence type="ECO:0000313" key="2">
    <source>
        <dbReference type="Proteomes" id="UP001179842"/>
    </source>
</evidence>
<dbReference type="RefSeq" id="WP_280101564.1">
    <property type="nucleotide sequence ID" value="NZ_CP122979.1"/>
</dbReference>
<organism evidence="1 2">
    <name type="scientific">Mesomycoplasma lagogenitalium</name>
    <dbReference type="NCBI Taxonomy" id="171286"/>
    <lineage>
        <taxon>Bacteria</taxon>
        <taxon>Bacillati</taxon>
        <taxon>Mycoplasmatota</taxon>
        <taxon>Mycoplasmoidales</taxon>
        <taxon>Metamycoplasmataceae</taxon>
        <taxon>Mesomycoplasma</taxon>
    </lineage>
</organism>
<gene>
    <name evidence="1" type="ORF">QEG99_02170</name>
</gene>
<sequence length="281" mass="34117">MKKYLLERFSEYVLPTGANLLPDSLGLNFAIHPIFLFKNEMEEVFYVSAKSAIEDNEKLKIKALEEVEYSFIDKNNDEVKIYIDTSRVYKINKYDLYDIEQKYGKFNKIWGFNLKPEKYGELITKTYMNIENNLAVMYDVKFNKEENETAFELIYAPNHKMIEDYYNINHKNIKINKEDLKFLIKKQQIKNHKSFTEMDYTLTIYEKYQRIFRTCFDLQKDDFSSEKDYEKYDNSIEYYEENYKIDIKKIQNQIDFTKNQAFINELKYDKDLLSEKYKKEL</sequence>
<name>A0ABY8LSM5_9BACT</name>